<dbReference type="EMBL" id="QGAL01000006">
    <property type="protein sequence ID" value="TKK16239.1"/>
    <property type="molecule type" value="Genomic_DNA"/>
</dbReference>
<evidence type="ECO:0000313" key="4">
    <source>
        <dbReference type="Proteomes" id="UP000683583"/>
    </source>
</evidence>
<dbReference type="Proteomes" id="UP000306327">
    <property type="component" value="Unassembled WGS sequence"/>
</dbReference>
<dbReference type="EMBL" id="CP077290">
    <property type="protein sequence ID" value="QXA49826.1"/>
    <property type="molecule type" value="Genomic_DNA"/>
</dbReference>
<organism evidence="2 3">
    <name type="scientific">Enterobacter cancerogenus</name>
    <dbReference type="NCBI Taxonomy" id="69218"/>
    <lineage>
        <taxon>Bacteria</taxon>
        <taxon>Pseudomonadati</taxon>
        <taxon>Pseudomonadota</taxon>
        <taxon>Gammaproteobacteria</taxon>
        <taxon>Enterobacterales</taxon>
        <taxon>Enterobacteriaceae</taxon>
        <taxon>Enterobacter</taxon>
        <taxon>Enterobacter cloacae complex</taxon>
    </lineage>
</organism>
<proteinExistence type="predicted"/>
<dbReference type="KEGG" id="ecan:CWI88_11905"/>
<dbReference type="RefSeq" id="WP_006175166.1">
    <property type="nucleotide sequence ID" value="NZ_CABKNU010000010.1"/>
</dbReference>
<evidence type="ECO:0000313" key="3">
    <source>
        <dbReference type="Proteomes" id="UP000306327"/>
    </source>
</evidence>
<dbReference type="GeneID" id="66611665"/>
<reference evidence="2 3" key="1">
    <citation type="journal article" date="2019" name="Sci. Rep.">
        <title>Differences in resource use lead to coexistence of seed-transmitted microbial populations.</title>
        <authorList>
            <person name="Torres-Cortes G."/>
            <person name="Garcia B.J."/>
            <person name="Compant S."/>
            <person name="Rezki S."/>
            <person name="Jones P."/>
            <person name="Preveaux A."/>
            <person name="Briand M."/>
            <person name="Roulet A."/>
            <person name="Bouchez O."/>
            <person name="Jacobson D."/>
            <person name="Barret M."/>
        </authorList>
    </citation>
    <scope>NUCLEOTIDE SEQUENCE [LARGE SCALE GENOMIC DNA]</scope>
    <source>
        <strain evidence="2 3">CFBP13530</strain>
    </source>
</reference>
<protein>
    <submittedName>
        <fullName evidence="2">Uncharacterized protein</fullName>
    </submittedName>
</protein>
<accession>A0AAP8NWQ9</accession>
<gene>
    <name evidence="2" type="ORF">EcCFBP13530_17625</name>
    <name evidence="1" type="ORF">I6L58_01905</name>
</gene>
<name>A0AAP8NWQ9_9ENTR</name>
<dbReference type="Proteomes" id="UP000683583">
    <property type="component" value="Chromosome"/>
</dbReference>
<evidence type="ECO:0000313" key="1">
    <source>
        <dbReference type="EMBL" id="QXA49826.1"/>
    </source>
</evidence>
<keyword evidence="4" id="KW-1185">Reference proteome</keyword>
<sequence length="67" mass="7512">MQDGYYWIKFRGIVQKARYSDIPATDVEKGEQTRGVWHLMGEDIEVCSSAEAVVLSELLGESGADIY</sequence>
<reference evidence="1 4" key="2">
    <citation type="submission" date="2021-06" db="EMBL/GenBank/DDBJ databases">
        <title>FDA dAtabase for Regulatory Grade micrObial Sequences (FDA-ARGOS): Supporting development and validation of Infectious Disease Dx tests.</title>
        <authorList>
            <person name="Sproer C."/>
            <person name="Gronow S."/>
            <person name="Severitt S."/>
            <person name="Schroder I."/>
            <person name="Tallon L."/>
            <person name="Sadzewicz L."/>
            <person name="Zhao X."/>
            <person name="Boylan J."/>
            <person name="Ott S."/>
            <person name="Bowen H."/>
            <person name="Vavikolanu K."/>
            <person name="Mehta A."/>
            <person name="Aluvathingal J."/>
            <person name="Nadendla S."/>
            <person name="Lowell S."/>
            <person name="Myers T."/>
            <person name="Yan Y."/>
        </authorList>
    </citation>
    <scope>NUCLEOTIDE SEQUENCE [LARGE SCALE GENOMIC DNA]</scope>
    <source>
        <strain evidence="1 4">FDAARGOS 1428</strain>
    </source>
</reference>
<evidence type="ECO:0000313" key="2">
    <source>
        <dbReference type="EMBL" id="TKK16239.1"/>
    </source>
</evidence>
<dbReference type="AlphaFoldDB" id="A0AAP8NWQ9"/>